<name>A0A5K7S588_9BACT</name>
<protein>
    <submittedName>
        <fullName evidence="1">Low affinity penicillin binding protein</fullName>
    </submittedName>
</protein>
<dbReference type="NCBIfam" id="NF033711">
    <property type="entry name" value="T9SS_PorQ"/>
    <property type="match status" value="1"/>
</dbReference>
<reference evidence="1" key="1">
    <citation type="journal article" date="2020" name="Int. J. Syst. Evol. Microbiol.">
        <title>Aquipluma nitroreducens gen. nov. sp. nov., a novel facultatively anaerobic bacterium isolated from a freshwater lake.</title>
        <authorList>
            <person name="Watanabe M."/>
            <person name="Kojima H."/>
            <person name="Fukui M."/>
        </authorList>
    </citation>
    <scope>NUCLEOTIDE SEQUENCE</scope>
    <source>
        <strain evidence="1">MeG22</strain>
    </source>
</reference>
<accession>A0A5K7S588</accession>
<gene>
    <name evidence="1" type="ORF">AQPE_0790</name>
</gene>
<dbReference type="KEGG" id="anf:AQPE_0790"/>
<sequence length="344" mass="38192">MRKLIILIILQALVYPMAFGQIGGENTYDFMSLTNSARMAAFGGNQVAINDSLDLNVSYNNPSLLKPDMKNQLAINYVDYFAGVNYGYAAYSFGTPLPGNIAVGMHYINYGKFVEALATGEKTGATFNAAEYALNIIWSNNYKQFTYGINLKPILSSFESYQSIGFAADLGITHFSKNQNTVVALVARNIGTQITTYYDGAQKESIPFDLQFGISQKLAHAPIRLAATMQHLQKWDLAKPTEDNTGSSTVYTEDKFTKKFMRHLLLGVELLPSPNFTIRAGYNYQLRQEMKLDAKMSTVGFSWGFGFRISRFAINYGSARYHLAGSSNLISVAINLNDGFRKGE</sequence>
<dbReference type="AlphaFoldDB" id="A0A5K7S588"/>
<organism evidence="1 2">
    <name type="scientific">Aquipluma nitroreducens</name>
    <dbReference type="NCBI Taxonomy" id="2010828"/>
    <lineage>
        <taxon>Bacteria</taxon>
        <taxon>Pseudomonadati</taxon>
        <taxon>Bacteroidota</taxon>
        <taxon>Bacteroidia</taxon>
        <taxon>Marinilabiliales</taxon>
        <taxon>Prolixibacteraceae</taxon>
        <taxon>Aquipluma</taxon>
    </lineage>
</organism>
<dbReference type="EMBL" id="AP018694">
    <property type="protein sequence ID" value="BBE16650.1"/>
    <property type="molecule type" value="Genomic_DNA"/>
</dbReference>
<evidence type="ECO:0000313" key="2">
    <source>
        <dbReference type="Proteomes" id="UP001193389"/>
    </source>
</evidence>
<keyword evidence="2" id="KW-1185">Reference proteome</keyword>
<evidence type="ECO:0000313" key="1">
    <source>
        <dbReference type="EMBL" id="BBE16650.1"/>
    </source>
</evidence>
<dbReference type="RefSeq" id="WP_318349705.1">
    <property type="nucleotide sequence ID" value="NZ_AP018694.1"/>
</dbReference>
<dbReference type="NCBIfam" id="NF033709">
    <property type="entry name" value="PorV_fam"/>
    <property type="match status" value="1"/>
</dbReference>
<dbReference type="Proteomes" id="UP001193389">
    <property type="component" value="Chromosome"/>
</dbReference>
<proteinExistence type="predicted"/>